<evidence type="ECO:0000259" key="2">
    <source>
        <dbReference type="Pfam" id="PF20720"/>
    </source>
</evidence>
<dbReference type="InterPro" id="IPR041249">
    <property type="entry name" value="HEPN_DZIP3"/>
</dbReference>
<dbReference type="EMBL" id="CAJPWZ010001890">
    <property type="protein sequence ID" value="CAG2226276.1"/>
    <property type="molecule type" value="Genomic_DNA"/>
</dbReference>
<evidence type="ECO:0000313" key="4">
    <source>
        <dbReference type="Proteomes" id="UP000683360"/>
    </source>
</evidence>
<proteinExistence type="predicted"/>
<keyword evidence="4" id="KW-1185">Reference proteome</keyword>
<organism evidence="3 4">
    <name type="scientific">Mytilus edulis</name>
    <name type="common">Blue mussel</name>
    <dbReference type="NCBI Taxonomy" id="6550"/>
    <lineage>
        <taxon>Eukaryota</taxon>
        <taxon>Metazoa</taxon>
        <taxon>Spiralia</taxon>
        <taxon>Lophotrochozoa</taxon>
        <taxon>Mollusca</taxon>
        <taxon>Bivalvia</taxon>
        <taxon>Autobranchia</taxon>
        <taxon>Pteriomorphia</taxon>
        <taxon>Mytilida</taxon>
        <taxon>Mytiloidea</taxon>
        <taxon>Mytilidae</taxon>
        <taxon>Mytilinae</taxon>
        <taxon>Mytilus</taxon>
    </lineage>
</organism>
<sequence length="403" mass="46655">MANSSIVSTEEENFVRIFMLTNEISPKAIRKVFNREFNPNQLQQQLNVLYSKIMKLRNQHIINQSQYDMLYPLGGGPKSETFDISLMVTFLRHFTKISRPKKGFDQLPDKADTKEGDDLARIKFYRNQIAHKSETKMSTTQFSEVWSTVAAAAVRIGGSDIAQECNSLRFAVFASAHHEILLQLKLFRSQLTEIKMESIPQNIRRLHLIEIDKWRKEDENYVEIEASRYVYECIQSNPCMIIVGVSGAGKTATAHHVALYMQNHLDYVIVPIKSPSELEKYFSISKKQVFLVDDFCGRYTVIQNDINEWLKYMESTKSILKEFSVKLILTCRLQVFRESQFKHLTFLTQCLCNMSAEFVLSEEERKSIAKMYLPSEADKIPAMGCYDAFPLMCNLIRKISSYF</sequence>
<protein>
    <recommendedName>
        <fullName evidence="5">DZIP3-like HEPN domain-containing protein</fullName>
    </recommendedName>
</protein>
<feature type="domain" description="DZIP3-like HEPN" evidence="1">
    <location>
        <begin position="39"/>
        <end position="169"/>
    </location>
</feature>
<feature type="domain" description="Novel STAND NTPase 3" evidence="2">
    <location>
        <begin position="221"/>
        <end position="373"/>
    </location>
</feature>
<dbReference type="Proteomes" id="UP000683360">
    <property type="component" value="Unassembled WGS sequence"/>
</dbReference>
<dbReference type="Pfam" id="PF20720">
    <property type="entry name" value="nSTAND3"/>
    <property type="match status" value="1"/>
</dbReference>
<evidence type="ECO:0000313" key="3">
    <source>
        <dbReference type="EMBL" id="CAG2226276.1"/>
    </source>
</evidence>
<dbReference type="SUPFAM" id="SSF52540">
    <property type="entry name" value="P-loop containing nucleoside triphosphate hydrolases"/>
    <property type="match status" value="1"/>
</dbReference>
<evidence type="ECO:0008006" key="5">
    <source>
        <dbReference type="Google" id="ProtNLM"/>
    </source>
</evidence>
<accession>A0A8S3T5U3</accession>
<evidence type="ECO:0000259" key="1">
    <source>
        <dbReference type="Pfam" id="PF18738"/>
    </source>
</evidence>
<dbReference type="AlphaFoldDB" id="A0A8S3T5U3"/>
<dbReference type="InterPro" id="IPR027417">
    <property type="entry name" value="P-loop_NTPase"/>
</dbReference>
<dbReference type="Pfam" id="PF18738">
    <property type="entry name" value="HEPN_DZIP3"/>
    <property type="match status" value="1"/>
</dbReference>
<reference evidence="3" key="1">
    <citation type="submission" date="2021-03" db="EMBL/GenBank/DDBJ databases">
        <authorList>
            <person name="Bekaert M."/>
        </authorList>
    </citation>
    <scope>NUCLEOTIDE SEQUENCE</scope>
</reference>
<dbReference type="OrthoDB" id="6367890at2759"/>
<dbReference type="InterPro" id="IPR049050">
    <property type="entry name" value="nSTAND3"/>
</dbReference>
<gene>
    <name evidence="3" type="ORF">MEDL_39378</name>
</gene>
<comment type="caution">
    <text evidence="3">The sequence shown here is derived from an EMBL/GenBank/DDBJ whole genome shotgun (WGS) entry which is preliminary data.</text>
</comment>
<name>A0A8S3T5U3_MYTED</name>